<accession>A0A9Q0DTN2</accession>
<feature type="domain" description="BHLH" evidence="9">
    <location>
        <begin position="113"/>
        <end position="167"/>
    </location>
</feature>
<dbReference type="AlphaFoldDB" id="A0A9Q0DTN2"/>
<dbReference type="InterPro" id="IPR040259">
    <property type="entry name" value="Mesogenin/MesP"/>
</dbReference>
<dbReference type="GO" id="GO:0032525">
    <property type="term" value="P:somite rostral/caudal axis specification"/>
    <property type="evidence" value="ECO:0007669"/>
    <property type="project" value="TreeGrafter"/>
</dbReference>
<keyword evidence="5" id="KW-0238">DNA-binding</keyword>
<keyword evidence="2" id="KW-0217">Developmental protein</keyword>
<comment type="caution">
    <text evidence="10">The sequence shown here is derived from an EMBL/GenBank/DDBJ whole genome shotgun (WGS) entry which is preliminary data.</text>
</comment>
<dbReference type="PANTHER" id="PTHR20937:SF6">
    <property type="entry name" value="MESODERM POSTERIOR PROTEIN 1"/>
    <property type="match status" value="1"/>
</dbReference>
<keyword evidence="7" id="KW-0539">Nucleus</keyword>
<dbReference type="Proteomes" id="UP001148018">
    <property type="component" value="Unassembled WGS sequence"/>
</dbReference>
<dbReference type="PANTHER" id="PTHR20937">
    <property type="entry name" value="IP14615P"/>
    <property type="match status" value="1"/>
</dbReference>
<keyword evidence="6" id="KW-0804">Transcription</keyword>
<evidence type="ECO:0000256" key="6">
    <source>
        <dbReference type="ARBA" id="ARBA00023163"/>
    </source>
</evidence>
<keyword evidence="4" id="KW-0805">Transcription regulation</keyword>
<dbReference type="GO" id="GO:0001707">
    <property type="term" value="P:mesoderm formation"/>
    <property type="evidence" value="ECO:0007669"/>
    <property type="project" value="TreeGrafter"/>
</dbReference>
<dbReference type="FunFam" id="4.10.280.10:FF:000047">
    <property type="entry name" value="mesoderm posterior protein 1"/>
    <property type="match status" value="1"/>
</dbReference>
<organism evidence="10 11">
    <name type="scientific">Muraenolepis orangiensis</name>
    <name type="common">Patagonian moray cod</name>
    <dbReference type="NCBI Taxonomy" id="630683"/>
    <lineage>
        <taxon>Eukaryota</taxon>
        <taxon>Metazoa</taxon>
        <taxon>Chordata</taxon>
        <taxon>Craniata</taxon>
        <taxon>Vertebrata</taxon>
        <taxon>Euteleostomi</taxon>
        <taxon>Actinopterygii</taxon>
        <taxon>Neopterygii</taxon>
        <taxon>Teleostei</taxon>
        <taxon>Neoteleostei</taxon>
        <taxon>Acanthomorphata</taxon>
        <taxon>Zeiogadaria</taxon>
        <taxon>Gadariae</taxon>
        <taxon>Gadiformes</taxon>
        <taxon>Muraenolepidoidei</taxon>
        <taxon>Muraenolepididae</taxon>
        <taxon>Muraenolepis</taxon>
    </lineage>
</organism>
<feature type="compositionally biased region" description="Low complexity" evidence="8">
    <location>
        <begin position="179"/>
        <end position="195"/>
    </location>
</feature>
<sequence>MDLSAASLLACSLAYGWTSPGSDSDLSGLSSPETLSPLGYRDPGFSPASSSSSFSSDPQQPSCFSALDPDHHLTTGTTTGPGSPSSGSAGPRSPSSAVGRPRRVGRRGSIRSKQRESASEKEKMRMRDLTKALHYLRSFLPASVAPAGQTLTKIETLRLAISYIGHLSAQLGHGQQVLSPGGEESSSSSSSSSSPDTLGYLRSLYSEQWTYQGQGLQPPGQAAAMHPGSCSYGVDLHRYDGGQHYGAALQGGVVGTNMEIGLMSPPATHHAHCQMFGPVVTREYWG</sequence>
<dbReference type="EMBL" id="JANIIK010000112">
    <property type="protein sequence ID" value="KAJ3594188.1"/>
    <property type="molecule type" value="Genomic_DNA"/>
</dbReference>
<feature type="region of interest" description="Disordered" evidence="8">
    <location>
        <begin position="19"/>
        <end position="125"/>
    </location>
</feature>
<dbReference type="GO" id="GO:0003007">
    <property type="term" value="P:heart morphogenesis"/>
    <property type="evidence" value="ECO:0007669"/>
    <property type="project" value="TreeGrafter"/>
</dbReference>
<feature type="compositionally biased region" description="Low complexity" evidence="8">
    <location>
        <begin position="45"/>
        <end position="65"/>
    </location>
</feature>
<keyword evidence="3" id="KW-0914">Notch signaling pathway</keyword>
<evidence type="ECO:0000313" key="11">
    <source>
        <dbReference type="Proteomes" id="UP001148018"/>
    </source>
</evidence>
<dbReference type="PROSITE" id="PS50888">
    <property type="entry name" value="BHLH"/>
    <property type="match status" value="1"/>
</dbReference>
<dbReference type="GO" id="GO:0000981">
    <property type="term" value="F:DNA-binding transcription factor activity, RNA polymerase II-specific"/>
    <property type="evidence" value="ECO:0007669"/>
    <property type="project" value="TreeGrafter"/>
</dbReference>
<reference evidence="10" key="1">
    <citation type="submission" date="2022-07" db="EMBL/GenBank/DDBJ databases">
        <title>Chromosome-level genome of Muraenolepis orangiensis.</title>
        <authorList>
            <person name="Kim J."/>
        </authorList>
    </citation>
    <scope>NUCLEOTIDE SEQUENCE</scope>
    <source>
        <strain evidence="10">KU_S4_2022</strain>
        <tissue evidence="10">Muscle</tissue>
    </source>
</reference>
<dbReference type="GO" id="GO:0046983">
    <property type="term" value="F:protein dimerization activity"/>
    <property type="evidence" value="ECO:0007669"/>
    <property type="project" value="InterPro"/>
</dbReference>
<dbReference type="InterPro" id="IPR036638">
    <property type="entry name" value="HLH_DNA-bd_sf"/>
</dbReference>
<gene>
    <name evidence="10" type="ORF">NHX12_006519</name>
</gene>
<protein>
    <recommendedName>
        <fullName evidence="9">BHLH domain-containing protein</fullName>
    </recommendedName>
</protein>
<feature type="region of interest" description="Disordered" evidence="8">
    <location>
        <begin position="174"/>
        <end position="197"/>
    </location>
</feature>
<name>A0A9Q0DTN2_9TELE</name>
<feature type="compositionally biased region" description="Basic residues" evidence="8">
    <location>
        <begin position="100"/>
        <end position="112"/>
    </location>
</feature>
<feature type="compositionally biased region" description="Basic and acidic residues" evidence="8">
    <location>
        <begin position="113"/>
        <end position="125"/>
    </location>
</feature>
<dbReference type="GO" id="GO:0005634">
    <property type="term" value="C:nucleus"/>
    <property type="evidence" value="ECO:0007669"/>
    <property type="project" value="UniProtKB-SubCell"/>
</dbReference>
<keyword evidence="11" id="KW-1185">Reference proteome</keyword>
<feature type="compositionally biased region" description="Low complexity" evidence="8">
    <location>
        <begin position="74"/>
        <end position="99"/>
    </location>
</feature>
<comment type="subcellular location">
    <subcellularLocation>
        <location evidence="1">Nucleus</location>
    </subcellularLocation>
</comment>
<proteinExistence type="predicted"/>
<dbReference type="GO" id="GO:0000978">
    <property type="term" value="F:RNA polymerase II cis-regulatory region sequence-specific DNA binding"/>
    <property type="evidence" value="ECO:0007669"/>
    <property type="project" value="TreeGrafter"/>
</dbReference>
<evidence type="ECO:0000256" key="1">
    <source>
        <dbReference type="ARBA" id="ARBA00004123"/>
    </source>
</evidence>
<dbReference type="GO" id="GO:0007219">
    <property type="term" value="P:Notch signaling pathway"/>
    <property type="evidence" value="ECO:0007669"/>
    <property type="project" value="UniProtKB-KW"/>
</dbReference>
<evidence type="ECO:0000256" key="4">
    <source>
        <dbReference type="ARBA" id="ARBA00023015"/>
    </source>
</evidence>
<evidence type="ECO:0000256" key="8">
    <source>
        <dbReference type="SAM" id="MobiDB-lite"/>
    </source>
</evidence>
<dbReference type="Gene3D" id="4.10.280.10">
    <property type="entry name" value="Helix-loop-helix DNA-binding domain"/>
    <property type="match status" value="1"/>
</dbReference>
<evidence type="ECO:0000256" key="3">
    <source>
        <dbReference type="ARBA" id="ARBA00022976"/>
    </source>
</evidence>
<evidence type="ECO:0000256" key="7">
    <source>
        <dbReference type="ARBA" id="ARBA00023242"/>
    </source>
</evidence>
<evidence type="ECO:0000256" key="5">
    <source>
        <dbReference type="ARBA" id="ARBA00023125"/>
    </source>
</evidence>
<dbReference type="Pfam" id="PF00010">
    <property type="entry name" value="HLH"/>
    <property type="match status" value="1"/>
</dbReference>
<dbReference type="InterPro" id="IPR011598">
    <property type="entry name" value="bHLH_dom"/>
</dbReference>
<dbReference type="OrthoDB" id="9946827at2759"/>
<evidence type="ECO:0000313" key="10">
    <source>
        <dbReference type="EMBL" id="KAJ3594188.1"/>
    </source>
</evidence>
<dbReference type="SMART" id="SM00353">
    <property type="entry name" value="HLH"/>
    <property type="match status" value="1"/>
</dbReference>
<dbReference type="SUPFAM" id="SSF47459">
    <property type="entry name" value="HLH, helix-loop-helix DNA-binding domain"/>
    <property type="match status" value="1"/>
</dbReference>
<evidence type="ECO:0000259" key="9">
    <source>
        <dbReference type="PROSITE" id="PS50888"/>
    </source>
</evidence>
<evidence type="ECO:0000256" key="2">
    <source>
        <dbReference type="ARBA" id="ARBA00022473"/>
    </source>
</evidence>
<feature type="compositionally biased region" description="Low complexity" evidence="8">
    <location>
        <begin position="19"/>
        <end position="32"/>
    </location>
</feature>